<dbReference type="GO" id="GO:0005634">
    <property type="term" value="C:nucleus"/>
    <property type="evidence" value="ECO:0007669"/>
    <property type="project" value="TreeGrafter"/>
</dbReference>
<feature type="domain" description="EF-hand" evidence="3">
    <location>
        <begin position="40"/>
        <end position="73"/>
    </location>
</feature>
<evidence type="ECO:0000259" key="2">
    <source>
        <dbReference type="PROSITE" id="PS50031"/>
    </source>
</evidence>
<keyword evidence="5" id="KW-1185">Reference proteome</keyword>
<evidence type="ECO:0000256" key="1">
    <source>
        <dbReference type="SAM" id="MobiDB-lite"/>
    </source>
</evidence>
<name>A0A8K0DRC4_9ROSA</name>
<feature type="compositionally biased region" description="Low complexity" evidence="1">
    <location>
        <begin position="1035"/>
        <end position="1049"/>
    </location>
</feature>
<feature type="region of interest" description="Disordered" evidence="1">
    <location>
        <begin position="1025"/>
        <end position="1052"/>
    </location>
</feature>
<dbReference type="Proteomes" id="UP000796880">
    <property type="component" value="Unassembled WGS sequence"/>
</dbReference>
<feature type="compositionally biased region" description="Polar residues" evidence="1">
    <location>
        <begin position="859"/>
        <end position="873"/>
    </location>
</feature>
<feature type="compositionally biased region" description="Polar residues" evidence="1">
    <location>
        <begin position="989"/>
        <end position="1002"/>
    </location>
</feature>
<feature type="compositionally biased region" description="Basic and acidic residues" evidence="1">
    <location>
        <begin position="874"/>
        <end position="884"/>
    </location>
</feature>
<dbReference type="GO" id="GO:0005509">
    <property type="term" value="F:calcium ion binding"/>
    <property type="evidence" value="ECO:0007669"/>
    <property type="project" value="InterPro"/>
</dbReference>
<accession>A0A8K0DRC4</accession>
<gene>
    <name evidence="4" type="ORF">FNV43_RR27190</name>
</gene>
<protein>
    <submittedName>
        <fullName evidence="4">Uncharacterized protein</fullName>
    </submittedName>
</protein>
<dbReference type="GO" id="GO:0005886">
    <property type="term" value="C:plasma membrane"/>
    <property type="evidence" value="ECO:0007669"/>
    <property type="project" value="TreeGrafter"/>
</dbReference>
<feature type="region of interest" description="Disordered" evidence="1">
    <location>
        <begin position="816"/>
        <end position="893"/>
    </location>
</feature>
<feature type="domain" description="EF-hand" evidence="3">
    <location>
        <begin position="4"/>
        <end position="39"/>
    </location>
</feature>
<dbReference type="SMART" id="SM00054">
    <property type="entry name" value="EFh"/>
    <property type="match status" value="4"/>
</dbReference>
<feature type="compositionally biased region" description="Low complexity" evidence="1">
    <location>
        <begin position="368"/>
        <end position="392"/>
    </location>
</feature>
<dbReference type="InterPro" id="IPR002048">
    <property type="entry name" value="EF_hand_dom"/>
</dbReference>
<feature type="domain" description="EF-hand" evidence="3">
    <location>
        <begin position="457"/>
        <end position="492"/>
    </location>
</feature>
<proteinExistence type="predicted"/>
<dbReference type="OrthoDB" id="524326at2759"/>
<comment type="caution">
    <text evidence="4">The sequence shown here is derived from an EMBL/GenBank/DDBJ whole genome shotgun (WGS) entry which is preliminary data.</text>
</comment>
<dbReference type="GO" id="GO:0016197">
    <property type="term" value="P:endosomal transport"/>
    <property type="evidence" value="ECO:0007669"/>
    <property type="project" value="TreeGrafter"/>
</dbReference>
<feature type="compositionally biased region" description="Polar residues" evidence="1">
    <location>
        <begin position="970"/>
        <end position="980"/>
    </location>
</feature>
<dbReference type="PROSITE" id="PS50031">
    <property type="entry name" value="EH"/>
    <property type="match status" value="2"/>
</dbReference>
<sequence>MAGPNMDQFETYFKRADLDGDGRISGAEAVSFFQGSNLSKQVLAQIWMHADQRKTGFLDRTEFFNALRLVTVAQSKRELTTEIVKAALYGPAAAKIPAPQINLSAIPALQSNSMAITSAPQMGLGAPAASQNFGFRGPGAPNAVVNQNYFSQQNQSVRPPQTMPTGTAAHPLQAIPNATASHLLKTMPSATASRPLQAMPTVTASHPSQAMLAGTASHPPQAMFTGTGSHPPQAMPIVTASNPPQPMPTGTASHPPQAMPTGTASHPPQGISGGMMTSNFLGSKVSNDWFSGSTGAPSSGSIGVNPSIPSSGLKPQATVSTSAQSTVNDSKALTVSGNGFTSTSGFGNDLFSTKPSPVKEPTNPTYYASGASGSSAIVPVSSGPQPSSKSMSLDSVLNGFSMQPAGSQFQRPQSPLNPSQQVSALGSSFVSSGIPLVGTGSSTSDNSQLSWPKMKPADVQKYTKVFMEVDTDRDGKITGEQARNLFLSWRLPREILKQVWDLSDQDSDSMLSLREFCFALYLMERYREGRPLPSALPSNVLFDETLVRMTGQPKVTYGNAAWGPSPGFGQQQGMQGTQPMPPAAHMRPPMQGTVPKPDGVLQPNQQKSNVLLEDSFLNQHENGDHNSAISKSQTPSAAVQKVEEKENVILDSREKLEFYRTKMQDLVLYKSRCDNKLNEITERASADKREAEFLGKKYEEKYKQVAEIASKLTTEEAKFRDIQERKMELNQAIVRMEQGGSADGILQVRADRIQYDLEELVKVLIERCKKHGLNPKSTAIIELPIGWEPGIQDGAAVWDEEWDKFEDEGFGNDLTFDAKNASLSPTSTSTSVQRGMASPDHNSSPDSPLFADEKPGYTVSPSEHAQESESAFSHSEDEYAKSPRDSPAGRTALYSPSKVFSDAQYEKSFEADAETHRSFDESTWGGAFDINDDVDSVWGFNTVKAKDSGSEKHRDLFGSSDFGVDPIRTGSPNADTTFQRKSPFFEDSVPSTPMSKFNNSPRYSEAGDFDNFSRFDSFSMHDGGFSHQPDRLSRFDSISSSRDSNPLSRFDSINSSRDYGASAFSRFDSINSSRDFVNNRDRHTRFDSISSTADFGHSSAAFSFDESDPFGSSGPFKVSSESQTTKKGSDNWSAF</sequence>
<dbReference type="SMART" id="SM00027">
    <property type="entry name" value="EH"/>
    <property type="match status" value="2"/>
</dbReference>
<organism evidence="4 5">
    <name type="scientific">Rhamnella rubrinervis</name>
    <dbReference type="NCBI Taxonomy" id="2594499"/>
    <lineage>
        <taxon>Eukaryota</taxon>
        <taxon>Viridiplantae</taxon>
        <taxon>Streptophyta</taxon>
        <taxon>Embryophyta</taxon>
        <taxon>Tracheophyta</taxon>
        <taxon>Spermatophyta</taxon>
        <taxon>Magnoliopsida</taxon>
        <taxon>eudicotyledons</taxon>
        <taxon>Gunneridae</taxon>
        <taxon>Pentapetalae</taxon>
        <taxon>rosids</taxon>
        <taxon>fabids</taxon>
        <taxon>Rosales</taxon>
        <taxon>Rhamnaceae</taxon>
        <taxon>rhamnoid group</taxon>
        <taxon>Rhamneae</taxon>
        <taxon>Rhamnella</taxon>
    </lineage>
</organism>
<dbReference type="SUPFAM" id="SSF47473">
    <property type="entry name" value="EF-hand"/>
    <property type="match status" value="2"/>
</dbReference>
<feature type="domain" description="EH" evidence="2">
    <location>
        <begin position="458"/>
        <end position="541"/>
    </location>
</feature>
<feature type="compositionally biased region" description="Polar residues" evidence="1">
    <location>
        <begin position="317"/>
        <end position="327"/>
    </location>
</feature>
<feature type="region of interest" description="Disordered" evidence="1">
    <location>
        <begin position="292"/>
        <end position="327"/>
    </location>
</feature>
<feature type="compositionally biased region" description="Polar residues" evidence="1">
    <location>
        <begin position="292"/>
        <end position="310"/>
    </location>
</feature>
<feature type="region of interest" description="Disordered" evidence="1">
    <location>
        <begin position="240"/>
        <end position="278"/>
    </location>
</feature>
<evidence type="ECO:0000313" key="5">
    <source>
        <dbReference type="Proteomes" id="UP000796880"/>
    </source>
</evidence>
<dbReference type="CDD" id="cd00052">
    <property type="entry name" value="EH"/>
    <property type="match status" value="2"/>
</dbReference>
<dbReference type="PANTHER" id="PTHR11216:SF137">
    <property type="entry name" value="CALCIUM-BINDING EF HAND FAMILY PROTEIN"/>
    <property type="match status" value="1"/>
</dbReference>
<dbReference type="InterPro" id="IPR000261">
    <property type="entry name" value="EH_dom"/>
</dbReference>
<dbReference type="GO" id="GO:0005737">
    <property type="term" value="C:cytoplasm"/>
    <property type="evidence" value="ECO:0007669"/>
    <property type="project" value="TreeGrafter"/>
</dbReference>
<feature type="region of interest" description="Disordered" evidence="1">
    <location>
        <begin position="1106"/>
        <end position="1135"/>
    </location>
</feature>
<evidence type="ECO:0000313" key="4">
    <source>
        <dbReference type="EMBL" id="KAF3432450.1"/>
    </source>
</evidence>
<dbReference type="InterPro" id="IPR011992">
    <property type="entry name" value="EF-hand-dom_pair"/>
</dbReference>
<dbReference type="EMBL" id="VOIH02000012">
    <property type="protein sequence ID" value="KAF3432450.1"/>
    <property type="molecule type" value="Genomic_DNA"/>
</dbReference>
<dbReference type="GO" id="GO:0006897">
    <property type="term" value="P:endocytosis"/>
    <property type="evidence" value="ECO:0007669"/>
    <property type="project" value="TreeGrafter"/>
</dbReference>
<feature type="compositionally biased region" description="Polar residues" evidence="1">
    <location>
        <begin position="821"/>
        <end position="833"/>
    </location>
</feature>
<feature type="compositionally biased region" description="Basic and acidic residues" evidence="1">
    <location>
        <begin position="947"/>
        <end position="956"/>
    </location>
</feature>
<feature type="compositionally biased region" description="Polar residues" evidence="1">
    <location>
        <begin position="248"/>
        <end position="266"/>
    </location>
</feature>
<reference evidence="4" key="1">
    <citation type="submission" date="2020-03" db="EMBL/GenBank/DDBJ databases">
        <title>A high-quality chromosome-level genome assembly of a woody plant with both climbing and erect habits, Rhamnella rubrinervis.</title>
        <authorList>
            <person name="Lu Z."/>
            <person name="Yang Y."/>
            <person name="Zhu X."/>
            <person name="Sun Y."/>
        </authorList>
    </citation>
    <scope>NUCLEOTIDE SEQUENCE</scope>
    <source>
        <strain evidence="4">BYM</strain>
        <tissue evidence="4">Leaf</tissue>
    </source>
</reference>
<feature type="compositionally biased region" description="Polar residues" evidence="1">
    <location>
        <begin position="1119"/>
        <end position="1135"/>
    </location>
</feature>
<dbReference type="Pfam" id="PF12763">
    <property type="entry name" value="EH"/>
    <property type="match status" value="2"/>
</dbReference>
<feature type="compositionally biased region" description="Polar residues" evidence="1">
    <location>
        <begin position="393"/>
        <end position="422"/>
    </location>
</feature>
<evidence type="ECO:0000259" key="3">
    <source>
        <dbReference type="PROSITE" id="PS50222"/>
    </source>
</evidence>
<feature type="region of interest" description="Disordered" evidence="1">
    <location>
        <begin position="563"/>
        <end position="586"/>
    </location>
</feature>
<dbReference type="PANTHER" id="PTHR11216">
    <property type="entry name" value="EH DOMAIN"/>
    <property type="match status" value="1"/>
</dbReference>
<feature type="region of interest" description="Disordered" evidence="1">
    <location>
        <begin position="344"/>
        <end position="422"/>
    </location>
</feature>
<dbReference type="PROSITE" id="PS50222">
    <property type="entry name" value="EF_HAND_2"/>
    <property type="match status" value="3"/>
</dbReference>
<feature type="domain" description="EH" evidence="2">
    <location>
        <begin position="5"/>
        <end position="95"/>
    </location>
</feature>
<dbReference type="AlphaFoldDB" id="A0A8K0DRC4"/>
<dbReference type="Gene3D" id="1.10.238.10">
    <property type="entry name" value="EF-hand"/>
    <property type="match status" value="2"/>
</dbReference>
<feature type="region of interest" description="Disordered" evidence="1">
    <location>
        <begin position="947"/>
        <end position="1002"/>
    </location>
</feature>